<gene>
    <name evidence="5" type="ORF">PROFUN_10757</name>
</gene>
<sequence length="932" mass="98677">MSTSMVATNLLHYQIEMSVFEPQSHIFTAHRQGGAKGYYNRITHQKDIDTWCAAPGAAKNDRKRFTPRAGKPCTPTNNNTRTTTDYSTNTMRHAITLLFLALSATAVWADMCQPGYVWCSGVNACYDPSQYSCKADQYHGQYRLCAIGTASCNDVCIASCAYQCGTDGSYTARTDRSCSSPPSCVTNNMMACGDACYDSSKFCCVSGQPQDISTCPQPTAAVADTTCKSPFGLYNVRSLLGGQLRINAAKSATAAVNFTLSAGSLFDHKGQQCYISTAGQLMYGSAPITTAANGAVNTVANTANAAVKTIFGISGDYLSHNGSLLWYACSAPNGGSNLYVNKVSGLTCSANYLYATLTGPTVPNVLSNVVGSVLPVTNVVTSVLPLTNVVTNILGGLLTATKDDSGNGRIATVLGLPSVILGKTKQALGFDSASGFQGLRLDQTAGLESAFSIATWLKVQASNKVMKIVSAKKGLFSLVSGWELSINPIAKTCTYTSGYSSVSWNINIPTDAWFHLAFTAEKSGKVVLYINGVAGAIQNIALSKVTSPLYIAADQSISNFKGALDDFLMFTQSLSAQQILSIISNRCSTSTSAPAMTSQPSTPTPSSTPFASSATDAMTYTPTPSTTDAVTDTPTDAVTSTPATDAVTETPTDAATSTPSTDVATTSQSFTPTSSSTVTPSSTTAGSKKCGLPWLYWSFDKIKLGKCTDDSGHGRHGAFSTDISLVVGKLRQALNWKSGNRLYITLPQFDLNKAFTIATWLRLDAIGGKNVIASTKALLSGWELTFDGSAKLITFQPSQGSSVSWDAKSLQVGVWAHVAVAVSADRVELYLNGVSSGAKPITALVQSIVGLNVGGKLSADPLRGTLDEFLVFARTLVKEEIIDARDKYLTGAVVPVTNWSQQTTSYDWGTGWELGNILSSVSLNRVQNWWIF</sequence>
<dbReference type="Proteomes" id="UP000241769">
    <property type="component" value="Unassembled WGS sequence"/>
</dbReference>
<dbReference type="Pfam" id="PF13385">
    <property type="entry name" value="Laminin_G_3"/>
    <property type="match status" value="2"/>
</dbReference>
<proteinExistence type="predicted"/>
<dbReference type="InterPro" id="IPR013320">
    <property type="entry name" value="ConA-like_dom_sf"/>
</dbReference>
<dbReference type="Gene3D" id="2.60.120.200">
    <property type="match status" value="2"/>
</dbReference>
<comment type="caution">
    <text evidence="5">The sequence shown here is derived from an EMBL/GenBank/DDBJ whole genome shotgun (WGS) entry which is preliminary data.</text>
</comment>
<feature type="compositionally biased region" description="Low complexity" evidence="3">
    <location>
        <begin position="74"/>
        <end position="85"/>
    </location>
</feature>
<evidence type="ECO:0000256" key="2">
    <source>
        <dbReference type="ARBA" id="ARBA00023157"/>
    </source>
</evidence>
<dbReference type="SMART" id="SM00560">
    <property type="entry name" value="LamGL"/>
    <property type="match status" value="2"/>
</dbReference>
<evidence type="ECO:0000313" key="5">
    <source>
        <dbReference type="EMBL" id="PRP80074.1"/>
    </source>
</evidence>
<evidence type="ECO:0000313" key="6">
    <source>
        <dbReference type="Proteomes" id="UP000241769"/>
    </source>
</evidence>
<feature type="region of interest" description="Disordered" evidence="3">
    <location>
        <begin position="591"/>
        <end position="687"/>
    </location>
</feature>
<name>A0A2P6N7Z8_9EUKA</name>
<keyword evidence="1" id="KW-0732">Signal</keyword>
<dbReference type="PANTHER" id="PTHR42535:SF2">
    <property type="entry name" value="CHROMOSOME UNDETERMINED SCAFFOLD_146, WHOLE GENOME SHOTGUN SEQUENCE"/>
    <property type="match status" value="1"/>
</dbReference>
<dbReference type="InterPro" id="IPR006558">
    <property type="entry name" value="LamG-like"/>
</dbReference>
<feature type="region of interest" description="Disordered" evidence="3">
    <location>
        <begin position="62"/>
        <end position="85"/>
    </location>
</feature>
<dbReference type="EMBL" id="MDYQ01000162">
    <property type="protein sequence ID" value="PRP80074.1"/>
    <property type="molecule type" value="Genomic_DNA"/>
</dbReference>
<evidence type="ECO:0000256" key="1">
    <source>
        <dbReference type="ARBA" id="ARBA00022729"/>
    </source>
</evidence>
<dbReference type="AlphaFoldDB" id="A0A2P6N7Z8"/>
<reference evidence="5 6" key="1">
    <citation type="journal article" date="2018" name="Genome Biol. Evol.">
        <title>Multiple Roots of Fruiting Body Formation in Amoebozoa.</title>
        <authorList>
            <person name="Hillmann F."/>
            <person name="Forbes G."/>
            <person name="Novohradska S."/>
            <person name="Ferling I."/>
            <person name="Riege K."/>
            <person name="Groth M."/>
            <person name="Westermann M."/>
            <person name="Marz M."/>
            <person name="Spaller T."/>
            <person name="Winckler T."/>
            <person name="Schaap P."/>
            <person name="Glockner G."/>
        </authorList>
    </citation>
    <scope>NUCLEOTIDE SEQUENCE [LARGE SCALE GENOMIC DNA]</scope>
    <source>
        <strain evidence="5 6">Jena</strain>
    </source>
</reference>
<keyword evidence="2" id="KW-1015">Disulfide bond</keyword>
<keyword evidence="6" id="KW-1185">Reference proteome</keyword>
<dbReference type="PANTHER" id="PTHR42535">
    <property type="entry name" value="OOKINETE PROTEIN, PUTATIVE-RELATED"/>
    <property type="match status" value="1"/>
</dbReference>
<dbReference type="InParanoid" id="A0A2P6N7Z8"/>
<accession>A0A2P6N7Z8</accession>
<dbReference type="SUPFAM" id="SSF49899">
    <property type="entry name" value="Concanavalin A-like lectins/glucanases"/>
    <property type="match status" value="2"/>
</dbReference>
<protein>
    <submittedName>
        <fullName evidence="5">S-layer-like domain-containing protein</fullName>
    </submittedName>
</protein>
<evidence type="ECO:0000259" key="4">
    <source>
        <dbReference type="SMART" id="SM00560"/>
    </source>
</evidence>
<feature type="domain" description="LamG-like jellyroll fold" evidence="4">
    <location>
        <begin position="753"/>
        <end position="879"/>
    </location>
</feature>
<evidence type="ECO:0000256" key="3">
    <source>
        <dbReference type="SAM" id="MobiDB-lite"/>
    </source>
</evidence>
<organism evidence="5 6">
    <name type="scientific">Planoprotostelium fungivorum</name>
    <dbReference type="NCBI Taxonomy" id="1890364"/>
    <lineage>
        <taxon>Eukaryota</taxon>
        <taxon>Amoebozoa</taxon>
        <taxon>Evosea</taxon>
        <taxon>Variosea</taxon>
        <taxon>Cavosteliida</taxon>
        <taxon>Cavosteliaceae</taxon>
        <taxon>Planoprotostelium</taxon>
    </lineage>
</organism>
<feature type="domain" description="LamG-like jellyroll fold" evidence="4">
    <location>
        <begin position="449"/>
        <end position="577"/>
    </location>
</feature>